<evidence type="ECO:0000313" key="7">
    <source>
        <dbReference type="Proteomes" id="UP000477951"/>
    </source>
</evidence>
<organism evidence="3 7">
    <name type="scientific">Agrobacterium vitis</name>
    <name type="common">Rhizobium vitis</name>
    <dbReference type="NCBI Taxonomy" id="373"/>
    <lineage>
        <taxon>Bacteria</taxon>
        <taxon>Pseudomonadati</taxon>
        <taxon>Pseudomonadota</taxon>
        <taxon>Alphaproteobacteria</taxon>
        <taxon>Hyphomicrobiales</taxon>
        <taxon>Rhizobiaceae</taxon>
        <taxon>Rhizobium/Agrobacterium group</taxon>
        <taxon>Agrobacterium</taxon>
    </lineage>
</organism>
<dbReference type="Gene3D" id="3.90.1340.10">
    <property type="entry name" value="Phage tail collar domain"/>
    <property type="match status" value="1"/>
</dbReference>
<feature type="domain" description="Phage tail collar" evidence="1">
    <location>
        <begin position="16"/>
        <end position="71"/>
    </location>
</feature>
<dbReference type="Proteomes" id="UP000436911">
    <property type="component" value="Unassembled WGS sequence"/>
</dbReference>
<reference evidence="6 7" key="2">
    <citation type="submission" date="2019-12" db="EMBL/GenBank/DDBJ databases">
        <title>Whole-genome sequencing of Allorhizobium vitis.</title>
        <authorList>
            <person name="Gan H.M."/>
            <person name="Szegedi E."/>
            <person name="Burr T."/>
            <person name="Savka M.A."/>
        </authorList>
    </citation>
    <scope>NUCLEOTIDE SEQUENCE [LARGE SCALE GENOMIC DNA]</scope>
    <source>
        <strain evidence="4 6">CG415</strain>
        <strain evidence="3 7">CG516</strain>
    </source>
</reference>
<sequence>MFPSPWRIIMDAYLATILPVGFNYATDGWLMCWGQKLTINQYNAVYSLVSNFYGGDQQTYFNLPDLRGKMPIGYGQRVPTSPDYGIGSKGGNDTVSLNSSQIPAHTHAAVFTPTGQATVNIPAQTGTQTATLKASPAAGTSQLPTTGSALAGGNTAATRIYGAASTTPVTLDSSSVAISGNAPTAAQSIATNAITGGAVAVQPFGSGAAIDARPPYLAINFIFCVQGLYPVRS</sequence>
<dbReference type="SUPFAM" id="SSF88874">
    <property type="entry name" value="Receptor-binding domain of short tail fibre protein gp12"/>
    <property type="match status" value="1"/>
</dbReference>
<dbReference type="EMBL" id="WPHR01000032">
    <property type="protein sequence ID" value="MUZ75553.1"/>
    <property type="molecule type" value="Genomic_DNA"/>
</dbReference>
<evidence type="ECO:0000313" key="5">
    <source>
        <dbReference type="Proteomes" id="UP000436911"/>
    </source>
</evidence>
<evidence type="ECO:0000259" key="1">
    <source>
        <dbReference type="Pfam" id="PF07484"/>
    </source>
</evidence>
<dbReference type="OrthoDB" id="9810174at2"/>
<protein>
    <recommendedName>
        <fullName evidence="1">Phage tail collar domain-containing protein</fullName>
    </recommendedName>
</protein>
<dbReference type="GeneID" id="60680426"/>
<evidence type="ECO:0000313" key="2">
    <source>
        <dbReference type="EMBL" id="KAA3521075.1"/>
    </source>
</evidence>
<name>A0A368P0C0_AGRVI</name>
<proteinExistence type="predicted"/>
<dbReference type="AlphaFoldDB" id="A0A368P0C0"/>
<accession>A0A368P0C0</accession>
<dbReference type="EMBL" id="WPHU01000001">
    <property type="protein sequence ID" value="MVA54675.1"/>
    <property type="molecule type" value="Genomic_DNA"/>
</dbReference>
<evidence type="ECO:0000313" key="6">
    <source>
        <dbReference type="Proteomes" id="UP000440716"/>
    </source>
</evidence>
<evidence type="ECO:0000313" key="3">
    <source>
        <dbReference type="EMBL" id="MUZ75553.1"/>
    </source>
</evidence>
<dbReference type="InterPro" id="IPR011083">
    <property type="entry name" value="Phage_tail_collar_dom"/>
</dbReference>
<dbReference type="InterPro" id="IPR037053">
    <property type="entry name" value="Phage_tail_collar_dom_sf"/>
</dbReference>
<dbReference type="Proteomes" id="UP000477951">
    <property type="component" value="Unassembled WGS sequence"/>
</dbReference>
<dbReference type="EMBL" id="QUSG01000022">
    <property type="protein sequence ID" value="KAA3521075.1"/>
    <property type="molecule type" value="Genomic_DNA"/>
</dbReference>
<gene>
    <name evidence="2" type="ORF">DXT89_23460</name>
    <name evidence="4" type="ORF">GOZ88_00945</name>
    <name evidence="3" type="ORF">GOZ90_23050</name>
</gene>
<comment type="caution">
    <text evidence="3">The sequence shown here is derived from an EMBL/GenBank/DDBJ whole genome shotgun (WGS) entry which is preliminary data.</text>
</comment>
<reference evidence="2 5" key="1">
    <citation type="submission" date="2018-08" db="EMBL/GenBank/DDBJ databases">
        <title>Genome sequencing of Agrobacterium vitis strain ICMP 10754.</title>
        <authorList>
            <person name="Visnovsky S.B."/>
            <person name="Pitman A.R."/>
        </authorList>
    </citation>
    <scope>NUCLEOTIDE SEQUENCE [LARGE SCALE GENOMIC DNA]</scope>
    <source>
        <strain evidence="2 5">ICMP 10754</strain>
    </source>
</reference>
<dbReference type="RefSeq" id="WP_081089156.1">
    <property type="nucleotide sequence ID" value="NZ_CP055266.1"/>
</dbReference>
<dbReference type="Proteomes" id="UP000440716">
    <property type="component" value="Unassembled WGS sequence"/>
</dbReference>
<evidence type="ECO:0000313" key="4">
    <source>
        <dbReference type="EMBL" id="MVA54675.1"/>
    </source>
</evidence>
<dbReference type="Pfam" id="PF07484">
    <property type="entry name" value="Collar"/>
    <property type="match status" value="1"/>
</dbReference>